<name>A0ABU9J2W0_9GAMM</name>
<evidence type="ECO:0000313" key="1">
    <source>
        <dbReference type="EMBL" id="MEL1265582.1"/>
    </source>
</evidence>
<dbReference type="SUPFAM" id="SSF101386">
    <property type="entry name" value="all-alpha NTP pyrophosphatases"/>
    <property type="match status" value="1"/>
</dbReference>
<gene>
    <name evidence="1" type="ORF">AAD027_14570</name>
</gene>
<comment type="caution">
    <text evidence="1">The sequence shown here is derived from an EMBL/GenBank/DDBJ whole genome shotgun (WGS) entry which is preliminary data.</text>
</comment>
<protein>
    <submittedName>
        <fullName evidence="1">Nucleotide pyrophosphohydrolase</fullName>
    </submittedName>
</protein>
<dbReference type="Proteomes" id="UP001459204">
    <property type="component" value="Unassembled WGS sequence"/>
</dbReference>
<dbReference type="PIRSF" id="PIRSF029826">
    <property type="entry name" value="UCP029826_pph"/>
    <property type="match status" value="1"/>
</dbReference>
<dbReference type="Pfam" id="PF12643">
    <property type="entry name" value="MazG-like"/>
    <property type="match status" value="1"/>
</dbReference>
<sequence>MSSVPELQKRLRAFVAARDWAQFHSPKNLAAGLATEAAEILEIFLWLTEKESTQLSADKLARLRDELGDVQLYLVNLADKFGLDPLECASAKLEINETKYPAELVRGSAKKYNEY</sequence>
<dbReference type="PANTHER" id="PTHR46523:SF1">
    <property type="entry name" value="DCTP PYROPHOSPHATASE 1"/>
    <property type="match status" value="1"/>
</dbReference>
<accession>A0ABU9J2W0</accession>
<evidence type="ECO:0000313" key="2">
    <source>
        <dbReference type="Proteomes" id="UP001459204"/>
    </source>
</evidence>
<keyword evidence="2" id="KW-1185">Reference proteome</keyword>
<dbReference type="InterPro" id="IPR052555">
    <property type="entry name" value="dCTP_Pyrophosphatase"/>
</dbReference>
<organism evidence="1 2">
    <name type="scientific">Pseudoxanthomonas putridarboris</name>
    <dbReference type="NCBI Taxonomy" id="752605"/>
    <lineage>
        <taxon>Bacteria</taxon>
        <taxon>Pseudomonadati</taxon>
        <taxon>Pseudomonadota</taxon>
        <taxon>Gammaproteobacteria</taxon>
        <taxon>Lysobacterales</taxon>
        <taxon>Lysobacteraceae</taxon>
        <taxon>Pseudoxanthomonas</taxon>
    </lineage>
</organism>
<dbReference type="PANTHER" id="PTHR46523">
    <property type="entry name" value="DCTP PYROPHOSPHATASE 1"/>
    <property type="match status" value="1"/>
</dbReference>
<dbReference type="Gene3D" id="1.10.287.1080">
    <property type="entry name" value="MazG-like"/>
    <property type="match status" value="1"/>
</dbReference>
<dbReference type="InterPro" id="IPR025984">
    <property type="entry name" value="DCTPP"/>
</dbReference>
<reference evidence="1 2" key="1">
    <citation type="submission" date="2024-04" db="EMBL/GenBank/DDBJ databases">
        <title>Draft genome sequence of Pseudoxanthomonas putridarboris WD12.</title>
        <authorList>
            <person name="Oh J."/>
        </authorList>
    </citation>
    <scope>NUCLEOTIDE SEQUENCE [LARGE SCALE GENOMIC DNA]</scope>
    <source>
        <strain evidence="1 2">WD12</strain>
    </source>
</reference>
<dbReference type="RefSeq" id="WP_341726753.1">
    <property type="nucleotide sequence ID" value="NZ_JBBWWT010000007.1"/>
</dbReference>
<dbReference type="CDD" id="cd11537">
    <property type="entry name" value="NTP-PPase_RS21-C6_like"/>
    <property type="match status" value="1"/>
</dbReference>
<dbReference type="EMBL" id="JBBWWT010000007">
    <property type="protein sequence ID" value="MEL1265582.1"/>
    <property type="molecule type" value="Genomic_DNA"/>
</dbReference>
<proteinExistence type="predicted"/>